<dbReference type="PANTHER" id="PTHR34698:SF2">
    <property type="entry name" value="5-OXOPROLINASE SUBUNIT B"/>
    <property type="match status" value="1"/>
</dbReference>
<keyword evidence="2" id="KW-0378">Hydrolase</keyword>
<dbReference type="InterPro" id="IPR029000">
    <property type="entry name" value="Cyclophilin-like_dom_sf"/>
</dbReference>
<dbReference type="AlphaFoldDB" id="A0A7W9LMK2"/>
<dbReference type="PANTHER" id="PTHR34698">
    <property type="entry name" value="5-OXOPROLINASE SUBUNIT B"/>
    <property type="match status" value="1"/>
</dbReference>
<evidence type="ECO:0000313" key="5">
    <source>
        <dbReference type="EMBL" id="MBB5789326.1"/>
    </source>
</evidence>
<reference evidence="5 6" key="1">
    <citation type="submission" date="2020-08" db="EMBL/GenBank/DDBJ databases">
        <title>Sequencing the genomes of 1000 actinobacteria strains.</title>
        <authorList>
            <person name="Klenk H.-P."/>
        </authorList>
    </citation>
    <scope>NUCLEOTIDE SEQUENCE [LARGE SCALE GENOMIC DNA]</scope>
    <source>
        <strain evidence="5 6">DSM 102122</strain>
    </source>
</reference>
<gene>
    <name evidence="5" type="ORF">HD601_003901</name>
</gene>
<protein>
    <submittedName>
        <fullName evidence="5">KipI family sensor histidine kinase inhibitor</fullName>
    </submittedName>
</protein>
<dbReference type="SUPFAM" id="SSF160467">
    <property type="entry name" value="PH0987 N-terminal domain-like"/>
    <property type="match status" value="1"/>
</dbReference>
<dbReference type="Pfam" id="PF02682">
    <property type="entry name" value="CT_C_D"/>
    <property type="match status" value="1"/>
</dbReference>
<dbReference type="Proteomes" id="UP000542813">
    <property type="component" value="Unassembled WGS sequence"/>
</dbReference>
<dbReference type="InterPro" id="IPR003833">
    <property type="entry name" value="CT_C_D"/>
</dbReference>
<dbReference type="Gene3D" id="3.30.1360.40">
    <property type="match status" value="1"/>
</dbReference>
<evidence type="ECO:0000313" key="6">
    <source>
        <dbReference type="Proteomes" id="UP000542813"/>
    </source>
</evidence>
<name>A0A7W9LMK2_9ACTN</name>
<keyword evidence="6" id="KW-1185">Reference proteome</keyword>
<organism evidence="5 6">
    <name type="scientific">Jiangella mangrovi</name>
    <dbReference type="NCBI Taxonomy" id="1524084"/>
    <lineage>
        <taxon>Bacteria</taxon>
        <taxon>Bacillati</taxon>
        <taxon>Actinomycetota</taxon>
        <taxon>Actinomycetes</taxon>
        <taxon>Jiangellales</taxon>
        <taxon>Jiangellaceae</taxon>
        <taxon>Jiangella</taxon>
    </lineage>
</organism>
<dbReference type="RefSeq" id="WP_221441121.1">
    <property type="nucleotide sequence ID" value="NZ_JACHMM010000001.1"/>
</dbReference>
<dbReference type="InterPro" id="IPR010016">
    <property type="entry name" value="PxpB"/>
</dbReference>
<keyword evidence="1" id="KW-0547">Nucleotide-binding</keyword>
<sequence>MPANDLRVLPCGDAAILVDLDDLERVLALHATLTQEPPAGVVDLVPAASTLLVVFDPASTTRARLTDDIVRRPPHTAAARPRPLVEIGVRYDGADLDDVAAHTGLTRAEVVRRHTAPEYTVAFNGFAPGFAYLTGMDPALTVPRRTSPRTRVPAGSVAVADRYSGIYPRQAPGGWQLVGHTDIVLWDLDRTPPALLLPGTRVRFLDLTEGGPE</sequence>
<dbReference type="GO" id="GO:0005524">
    <property type="term" value="F:ATP binding"/>
    <property type="evidence" value="ECO:0007669"/>
    <property type="project" value="UniProtKB-KW"/>
</dbReference>
<dbReference type="EMBL" id="JACHMM010000001">
    <property type="protein sequence ID" value="MBB5789326.1"/>
    <property type="molecule type" value="Genomic_DNA"/>
</dbReference>
<comment type="caution">
    <text evidence="5">The sequence shown here is derived from an EMBL/GenBank/DDBJ whole genome shotgun (WGS) entry which is preliminary data.</text>
</comment>
<feature type="domain" description="Carboxyltransferase" evidence="4">
    <location>
        <begin position="6"/>
        <end position="196"/>
    </location>
</feature>
<dbReference type="SUPFAM" id="SSF50891">
    <property type="entry name" value="Cyclophilin-like"/>
    <property type="match status" value="1"/>
</dbReference>
<evidence type="ECO:0000256" key="1">
    <source>
        <dbReference type="ARBA" id="ARBA00022741"/>
    </source>
</evidence>
<evidence type="ECO:0000259" key="4">
    <source>
        <dbReference type="SMART" id="SM00796"/>
    </source>
</evidence>
<dbReference type="SMART" id="SM00796">
    <property type="entry name" value="AHS1"/>
    <property type="match status" value="1"/>
</dbReference>
<evidence type="ECO:0000256" key="2">
    <source>
        <dbReference type="ARBA" id="ARBA00022801"/>
    </source>
</evidence>
<keyword evidence="3" id="KW-0067">ATP-binding</keyword>
<proteinExistence type="predicted"/>
<dbReference type="GO" id="GO:0016787">
    <property type="term" value="F:hydrolase activity"/>
    <property type="evidence" value="ECO:0007669"/>
    <property type="project" value="UniProtKB-KW"/>
</dbReference>
<dbReference type="Gene3D" id="2.40.100.10">
    <property type="entry name" value="Cyclophilin-like"/>
    <property type="match status" value="1"/>
</dbReference>
<evidence type="ECO:0000256" key="3">
    <source>
        <dbReference type="ARBA" id="ARBA00022840"/>
    </source>
</evidence>
<accession>A0A7W9LMK2</accession>